<dbReference type="InterPro" id="IPR036188">
    <property type="entry name" value="FAD/NAD-bd_sf"/>
</dbReference>
<accession>A0A1B8G6X7</accession>
<keyword evidence="5" id="KW-1133">Transmembrane helix</keyword>
<evidence type="ECO:0000256" key="1">
    <source>
        <dbReference type="ARBA" id="ARBA00007992"/>
    </source>
</evidence>
<feature type="transmembrane region" description="Helical" evidence="5">
    <location>
        <begin position="739"/>
        <end position="758"/>
    </location>
</feature>
<feature type="transmembrane region" description="Helical" evidence="5">
    <location>
        <begin position="569"/>
        <end position="593"/>
    </location>
</feature>
<name>A0A1B8G6X7_9PEZI</name>
<dbReference type="AlphaFoldDB" id="A0A1B8G6X7"/>
<keyword evidence="2" id="KW-0285">Flavoprotein</keyword>
<feature type="transmembrane region" description="Helical" evidence="5">
    <location>
        <begin position="690"/>
        <end position="708"/>
    </location>
</feature>
<sequence>MAPARSSTEGKKDRLRVIIAGGSISGLVLAHSLYCSDIDYVVLESRDEIAPQVGASIVVLPNGSRILDQLGIFDDVFGMVEPLENTLTWTGGDGKLIVDSNSPRLLKNRTGYPVSFLQRRDLLKVLYAHTPDKSKIHTSKRVCKVDHQDSRVVVHCQDGSKYFGDIVVGADGVHSTVRTLMQQHIELSSPGATKKDSNSISAEYSCIFGLGNAIQGVLHPGDSHRSYTKGYSTLSFVGRGGSMYFFFFSRLDRRYHGKDIPRYSKADMDEAVKPFLDIYMTDAIKFRQVWEKRTFANMSPLEESENQHWISDRFVCLGDSIHKMTPNLGAGGNAAIESAAALANSISKLKSTSPSTDEVRTVLKEFYAKRHERANATIKSANDLTRIEALATLTDKIMAIHAIPALGDFLADVTCDSMVGAEMLDSLPPPARSLEATMPWDPESGIGKHESKLVRALYALPLLAILYGCANTMGPALGPGLPLLENAARAGEVALGDGRVVPLVTRYFGHKGFDDFIAIYVAAFTPSIGGQDPASRMQMISLLGDLIPIQAIWMIEGVRRGNFLTASHLLPTIFGIFFQLQGIGYMAPIYFFLHYVQSPMENYHASDNRLTQIGAVKTIIPTILLSYVAPTVAMFAAPTLATRQWVNGLFWQPFPVYAAILQRVFGMFVKDTTYRDRIDNPEADMPHLRRVYRFAGVAAACAFLYVRFKSPVSATEVFLEGIRNPGAAVPLFQRLSKTFRYDQICAFGAGAVFTLLSFRDLKKAKKVEAGWAKIIGTMAGLSLLVGPGAAMTAMWAWREEALAKKKVPVVKDN</sequence>
<dbReference type="SUPFAM" id="SSF51905">
    <property type="entry name" value="FAD/NAD(P)-binding domain"/>
    <property type="match status" value="1"/>
</dbReference>
<dbReference type="Pfam" id="PF01494">
    <property type="entry name" value="FAD_binding_3"/>
    <property type="match status" value="1"/>
</dbReference>
<evidence type="ECO:0000256" key="5">
    <source>
        <dbReference type="SAM" id="Phobius"/>
    </source>
</evidence>
<dbReference type="GO" id="GO:0071949">
    <property type="term" value="F:FAD binding"/>
    <property type="evidence" value="ECO:0007669"/>
    <property type="project" value="InterPro"/>
</dbReference>
<dbReference type="EMBL" id="KV460286">
    <property type="protein sequence ID" value="OBT91584.1"/>
    <property type="molecule type" value="Genomic_DNA"/>
</dbReference>
<dbReference type="Gene3D" id="3.50.50.60">
    <property type="entry name" value="FAD/NAD(P)-binding domain"/>
    <property type="match status" value="1"/>
</dbReference>
<dbReference type="PRINTS" id="PR00420">
    <property type="entry name" value="RNGMNOXGNASE"/>
</dbReference>
<protein>
    <recommendedName>
        <fullName evidence="6">FAD-binding domain-containing protein</fullName>
    </recommendedName>
</protein>
<keyword evidence="3" id="KW-0274">FAD</keyword>
<evidence type="ECO:0000259" key="6">
    <source>
        <dbReference type="Pfam" id="PF01494"/>
    </source>
</evidence>
<dbReference type="GO" id="GO:0004497">
    <property type="term" value="F:monooxygenase activity"/>
    <property type="evidence" value="ECO:0007669"/>
    <property type="project" value="InterPro"/>
</dbReference>
<gene>
    <name evidence="7" type="ORF">VE01_10405</name>
</gene>
<reference evidence="7 8" key="1">
    <citation type="submission" date="2016-03" db="EMBL/GenBank/DDBJ databases">
        <title>Comparative genomics of Pseudogymnoascus destructans, the fungus causing white-nose syndrome of bats.</title>
        <authorList>
            <person name="Palmer J.M."/>
            <person name="Drees K.P."/>
            <person name="Foster J.T."/>
            <person name="Lindner D.L."/>
        </authorList>
    </citation>
    <scope>NUCLEOTIDE SEQUENCE [LARGE SCALE GENOMIC DNA]</scope>
    <source>
        <strain evidence="7 8">UAMH 10579</strain>
    </source>
</reference>
<dbReference type="InterPro" id="IPR002938">
    <property type="entry name" value="FAD-bd"/>
</dbReference>
<proteinExistence type="inferred from homology"/>
<reference evidence="8" key="2">
    <citation type="journal article" date="2018" name="Nat. Commun.">
        <title>Extreme sensitivity to ultraviolet light in the fungal pathogen causing white-nose syndrome of bats.</title>
        <authorList>
            <person name="Palmer J.M."/>
            <person name="Drees K.P."/>
            <person name="Foster J.T."/>
            <person name="Lindner D.L."/>
        </authorList>
    </citation>
    <scope>NUCLEOTIDE SEQUENCE [LARGE SCALE GENOMIC DNA]</scope>
    <source>
        <strain evidence="8">UAMH 10579</strain>
    </source>
</reference>
<evidence type="ECO:0000313" key="7">
    <source>
        <dbReference type="EMBL" id="OBT91584.1"/>
    </source>
</evidence>
<dbReference type="GeneID" id="28843791"/>
<dbReference type="PANTHER" id="PTHR47356">
    <property type="entry name" value="FAD-DEPENDENT MONOOXYGENASE ASQG-RELATED"/>
    <property type="match status" value="1"/>
</dbReference>
<keyword evidence="5" id="KW-0812">Transmembrane</keyword>
<keyword evidence="5" id="KW-0472">Membrane</keyword>
<keyword evidence="8" id="KW-1185">Reference proteome</keyword>
<keyword evidence="4" id="KW-0560">Oxidoreductase</keyword>
<evidence type="ECO:0000313" key="8">
    <source>
        <dbReference type="Proteomes" id="UP000091956"/>
    </source>
</evidence>
<dbReference type="OrthoDB" id="10029326at2759"/>
<dbReference type="RefSeq" id="XP_018125317.1">
    <property type="nucleotide sequence ID" value="XM_018279803.2"/>
</dbReference>
<dbReference type="InterPro" id="IPR050562">
    <property type="entry name" value="FAD_mOase_fung"/>
</dbReference>
<feature type="transmembrane region" description="Helical" evidence="5">
    <location>
        <begin position="649"/>
        <end position="669"/>
    </location>
</feature>
<dbReference type="Proteomes" id="UP000091956">
    <property type="component" value="Unassembled WGS sequence"/>
</dbReference>
<dbReference type="PANTHER" id="PTHR47356:SF2">
    <property type="entry name" value="FAD-BINDING DOMAIN-CONTAINING PROTEIN-RELATED"/>
    <property type="match status" value="1"/>
</dbReference>
<feature type="transmembrane region" description="Helical" evidence="5">
    <location>
        <begin position="614"/>
        <end position="637"/>
    </location>
</feature>
<comment type="similarity">
    <text evidence="1">Belongs to the paxM FAD-dependent monooxygenase family.</text>
</comment>
<organism evidence="7 8">
    <name type="scientific">Pseudogymnoascus verrucosus</name>
    <dbReference type="NCBI Taxonomy" id="342668"/>
    <lineage>
        <taxon>Eukaryota</taxon>
        <taxon>Fungi</taxon>
        <taxon>Dikarya</taxon>
        <taxon>Ascomycota</taxon>
        <taxon>Pezizomycotina</taxon>
        <taxon>Leotiomycetes</taxon>
        <taxon>Thelebolales</taxon>
        <taxon>Thelebolaceae</taxon>
        <taxon>Pseudogymnoascus</taxon>
    </lineage>
</organism>
<dbReference type="STRING" id="342668.A0A1B8G6X7"/>
<evidence type="ECO:0000256" key="2">
    <source>
        <dbReference type="ARBA" id="ARBA00022630"/>
    </source>
</evidence>
<feature type="transmembrane region" description="Helical" evidence="5">
    <location>
        <begin position="770"/>
        <end position="797"/>
    </location>
</feature>
<evidence type="ECO:0000256" key="4">
    <source>
        <dbReference type="ARBA" id="ARBA00023002"/>
    </source>
</evidence>
<evidence type="ECO:0000256" key="3">
    <source>
        <dbReference type="ARBA" id="ARBA00022827"/>
    </source>
</evidence>
<feature type="domain" description="FAD-binding" evidence="6">
    <location>
        <begin position="15"/>
        <end position="378"/>
    </location>
</feature>